<sequence>MPSVLEALQWSTAPLDVSSAPPGTITRVRSDNTVDMWSDWEDFTYDNIMAIYGNDLRSEYLGQREPTPLRKDLVVYDENSVESALRRFPFSVINSALDSMVTLREYAPYYTHGSRCYCGGFIPDWSCVSDLEKKKKTGEYQSLVPGDTKPSHKWNPDMFETKPDVWQMPLNQVATYIAYARVRYGFIVTDREAVVLRFSREATAAGVGTSLPQRLGRNVSFQLPSEPSVLSSESYGDSASGWDFFVEYKAIPWCKYGQGTLTAKLALAVLAMMSLYGDNQIAYRYPGLNTWRTATSEEGGGLKHNTSGHLLKGISQGIVIEEPTDSNNDSESREDASMED</sequence>
<dbReference type="Proteomes" id="UP000054053">
    <property type="component" value="Unassembled WGS sequence"/>
</dbReference>
<proteinExistence type="predicted"/>
<comment type="caution">
    <text evidence="2">The sequence shown here is derived from an EMBL/GenBank/DDBJ whole genome shotgun (WGS) entry which is preliminary data.</text>
</comment>
<organism evidence="2 3">
    <name type="scientific">Ustilaginoidea virens</name>
    <name type="common">Rice false smut fungus</name>
    <name type="synonym">Villosiclava virens</name>
    <dbReference type="NCBI Taxonomy" id="1159556"/>
    <lineage>
        <taxon>Eukaryota</taxon>
        <taxon>Fungi</taxon>
        <taxon>Dikarya</taxon>
        <taxon>Ascomycota</taxon>
        <taxon>Pezizomycotina</taxon>
        <taxon>Sordariomycetes</taxon>
        <taxon>Hypocreomycetidae</taxon>
        <taxon>Hypocreales</taxon>
        <taxon>Clavicipitaceae</taxon>
        <taxon>Ustilaginoidea</taxon>
    </lineage>
</organism>
<name>A0A1B5L8K1_USTVR</name>
<protein>
    <submittedName>
        <fullName evidence="2">Uncharacterized protein</fullName>
    </submittedName>
</protein>
<feature type="compositionally biased region" description="Basic and acidic residues" evidence="1">
    <location>
        <begin position="330"/>
        <end position="340"/>
    </location>
</feature>
<feature type="region of interest" description="Disordered" evidence="1">
    <location>
        <begin position="320"/>
        <end position="340"/>
    </location>
</feature>
<evidence type="ECO:0000256" key="1">
    <source>
        <dbReference type="SAM" id="MobiDB-lite"/>
    </source>
</evidence>
<dbReference type="EMBL" id="BBTG02000135">
    <property type="protein sequence ID" value="GAO20056.1"/>
    <property type="molecule type" value="Genomic_DNA"/>
</dbReference>
<gene>
    <name evidence="2" type="ORF">UVI_02064490</name>
</gene>
<evidence type="ECO:0000313" key="2">
    <source>
        <dbReference type="EMBL" id="GAO20056.1"/>
    </source>
</evidence>
<reference evidence="3" key="1">
    <citation type="journal article" date="2016" name="Genome Announc.">
        <title>Genome sequence of Ustilaginoidea virens IPU010, a rice pathogenic fungus causing false smut.</title>
        <authorList>
            <person name="Kumagai T."/>
            <person name="Ishii T."/>
            <person name="Terai G."/>
            <person name="Umemura M."/>
            <person name="Machida M."/>
            <person name="Asai K."/>
        </authorList>
    </citation>
    <scope>NUCLEOTIDE SEQUENCE [LARGE SCALE GENOMIC DNA]</scope>
    <source>
        <strain evidence="3">IPU010</strain>
    </source>
</reference>
<accession>A0A1B5L8K1</accession>
<dbReference type="AlphaFoldDB" id="A0A1B5L8K1"/>
<evidence type="ECO:0000313" key="3">
    <source>
        <dbReference type="Proteomes" id="UP000054053"/>
    </source>
</evidence>